<protein>
    <recommendedName>
        <fullName evidence="5">Oxygen sensor histidine kinase NreB</fullName>
        <ecNumber evidence="4">2.7.13.3</ecNumber>
    </recommendedName>
    <alternativeName>
        <fullName evidence="17">Nitrogen regulation protein B</fullName>
    </alternativeName>
</protein>
<evidence type="ECO:0000256" key="9">
    <source>
        <dbReference type="ARBA" id="ARBA00022723"/>
    </source>
</evidence>
<dbReference type="PROSITE" id="PS50109">
    <property type="entry name" value="HIS_KIN"/>
    <property type="match status" value="1"/>
</dbReference>
<dbReference type="EC" id="2.7.13.3" evidence="4"/>
<dbReference type="EMBL" id="JACVVD010000009">
    <property type="protein sequence ID" value="MBD0383099.1"/>
    <property type="molecule type" value="Genomic_DNA"/>
</dbReference>
<keyword evidence="11 19" id="KW-0418">Kinase</keyword>
<evidence type="ECO:0000313" key="20">
    <source>
        <dbReference type="Proteomes" id="UP000650466"/>
    </source>
</evidence>
<dbReference type="SUPFAM" id="SSF55781">
    <property type="entry name" value="GAF domain-like"/>
    <property type="match status" value="2"/>
</dbReference>
<evidence type="ECO:0000256" key="13">
    <source>
        <dbReference type="ARBA" id="ARBA00023004"/>
    </source>
</evidence>
<keyword evidence="7" id="KW-0963">Cytoplasm</keyword>
<dbReference type="Gene3D" id="1.20.5.1930">
    <property type="match status" value="1"/>
</dbReference>
<dbReference type="PRINTS" id="PR00344">
    <property type="entry name" value="BCTRLSENSOR"/>
</dbReference>
<evidence type="ECO:0000256" key="16">
    <source>
        <dbReference type="ARBA" id="ARBA00024827"/>
    </source>
</evidence>
<dbReference type="RefSeq" id="WP_188176873.1">
    <property type="nucleotide sequence ID" value="NZ_JACVVD010000009.1"/>
</dbReference>
<dbReference type="InterPro" id="IPR036890">
    <property type="entry name" value="HATPase_C_sf"/>
</dbReference>
<evidence type="ECO:0000256" key="17">
    <source>
        <dbReference type="ARBA" id="ARBA00030800"/>
    </source>
</evidence>
<evidence type="ECO:0000256" key="15">
    <source>
        <dbReference type="ARBA" id="ARBA00023014"/>
    </source>
</evidence>
<dbReference type="Proteomes" id="UP000650466">
    <property type="component" value="Unassembled WGS sequence"/>
</dbReference>
<dbReference type="SMART" id="SM00065">
    <property type="entry name" value="GAF"/>
    <property type="match status" value="2"/>
</dbReference>
<evidence type="ECO:0000256" key="7">
    <source>
        <dbReference type="ARBA" id="ARBA00022490"/>
    </source>
</evidence>
<evidence type="ECO:0000256" key="2">
    <source>
        <dbReference type="ARBA" id="ARBA00001966"/>
    </source>
</evidence>
<dbReference type="Pfam" id="PF07730">
    <property type="entry name" value="HisKA_3"/>
    <property type="match status" value="1"/>
</dbReference>
<accession>A0A926KVY6</accession>
<comment type="cofactor">
    <cofactor evidence="2">
        <name>[4Fe-4S] cluster</name>
        <dbReference type="ChEBI" id="CHEBI:49883"/>
    </cofactor>
</comment>
<dbReference type="PANTHER" id="PTHR24421:SF40">
    <property type="entry name" value="SENSOR HISTIDINE KINASE YHCY"/>
    <property type="match status" value="1"/>
</dbReference>
<name>A0A926KVY6_9BACL</name>
<organism evidence="19 20">
    <name type="scientific">Paenibacillus sedimenti</name>
    <dbReference type="NCBI Taxonomy" id="2770274"/>
    <lineage>
        <taxon>Bacteria</taxon>
        <taxon>Bacillati</taxon>
        <taxon>Bacillota</taxon>
        <taxon>Bacilli</taxon>
        <taxon>Bacillales</taxon>
        <taxon>Paenibacillaceae</taxon>
        <taxon>Paenibacillus</taxon>
    </lineage>
</organism>
<keyword evidence="6" id="KW-0004">4Fe-4S</keyword>
<dbReference type="InterPro" id="IPR004358">
    <property type="entry name" value="Sig_transdc_His_kin-like_C"/>
</dbReference>
<comment type="catalytic activity">
    <reaction evidence="1">
        <text>ATP + protein L-histidine = ADP + protein N-phospho-L-histidine.</text>
        <dbReference type="EC" id="2.7.13.3"/>
    </reaction>
</comment>
<comment type="caution">
    <text evidence="19">The sequence shown here is derived from an EMBL/GenBank/DDBJ whole genome shotgun (WGS) entry which is preliminary data.</text>
</comment>
<evidence type="ECO:0000256" key="4">
    <source>
        <dbReference type="ARBA" id="ARBA00012438"/>
    </source>
</evidence>
<dbReference type="AlphaFoldDB" id="A0A926KVY6"/>
<dbReference type="GO" id="GO:0000155">
    <property type="term" value="F:phosphorelay sensor kinase activity"/>
    <property type="evidence" value="ECO:0007669"/>
    <property type="project" value="InterPro"/>
</dbReference>
<evidence type="ECO:0000256" key="12">
    <source>
        <dbReference type="ARBA" id="ARBA00022840"/>
    </source>
</evidence>
<dbReference type="GO" id="GO:0051539">
    <property type="term" value="F:4 iron, 4 sulfur cluster binding"/>
    <property type="evidence" value="ECO:0007669"/>
    <property type="project" value="UniProtKB-KW"/>
</dbReference>
<dbReference type="SMART" id="SM00387">
    <property type="entry name" value="HATPase_c"/>
    <property type="match status" value="1"/>
</dbReference>
<evidence type="ECO:0000256" key="3">
    <source>
        <dbReference type="ARBA" id="ARBA00004496"/>
    </source>
</evidence>
<dbReference type="InterPro" id="IPR050482">
    <property type="entry name" value="Sensor_HK_TwoCompSys"/>
</dbReference>
<dbReference type="GO" id="GO:0046983">
    <property type="term" value="F:protein dimerization activity"/>
    <property type="evidence" value="ECO:0007669"/>
    <property type="project" value="InterPro"/>
</dbReference>
<evidence type="ECO:0000256" key="1">
    <source>
        <dbReference type="ARBA" id="ARBA00000085"/>
    </source>
</evidence>
<keyword evidence="9" id="KW-0479">Metal-binding</keyword>
<dbReference type="Gene3D" id="3.30.450.40">
    <property type="match status" value="2"/>
</dbReference>
<dbReference type="GO" id="GO:0016020">
    <property type="term" value="C:membrane"/>
    <property type="evidence" value="ECO:0007669"/>
    <property type="project" value="InterPro"/>
</dbReference>
<keyword evidence="12" id="KW-0067">ATP-binding</keyword>
<dbReference type="InterPro" id="IPR005467">
    <property type="entry name" value="His_kinase_dom"/>
</dbReference>
<evidence type="ECO:0000256" key="8">
    <source>
        <dbReference type="ARBA" id="ARBA00022679"/>
    </source>
</evidence>
<dbReference type="CDD" id="cd16917">
    <property type="entry name" value="HATPase_UhpB-NarQ-NarX-like"/>
    <property type="match status" value="1"/>
</dbReference>
<keyword evidence="10" id="KW-0547">Nucleotide-binding</keyword>
<dbReference type="Pfam" id="PF13185">
    <property type="entry name" value="GAF_2"/>
    <property type="match status" value="2"/>
</dbReference>
<feature type="domain" description="Histidine kinase" evidence="18">
    <location>
        <begin position="354"/>
        <end position="544"/>
    </location>
</feature>
<evidence type="ECO:0000256" key="11">
    <source>
        <dbReference type="ARBA" id="ARBA00022777"/>
    </source>
</evidence>
<gene>
    <name evidence="19" type="ORF">ICC18_23590</name>
</gene>
<proteinExistence type="predicted"/>
<evidence type="ECO:0000256" key="6">
    <source>
        <dbReference type="ARBA" id="ARBA00022485"/>
    </source>
</evidence>
<sequence length="548" mass="61474">MSAELRANELVILKTIAETLNQSNEMESVLSLVLAKLLELTNLKAGWIFRVSKEPDSGHSCLSAEGIPQALARNEMAPLKLKSCWCIDRFRDGRLKHAVNILSCERLEEEAMIAVGDTEGISHHATIPLWAGQEMFGILNVASPGKKHFSDEELALLQSVAFQIGTAIERTMLYRMQQKRAVHFAKLGEITRSLGRLLATDKIAGESVQRFGEAFDIPLVTVFIQEGDNLSPRTEFMNGKVYTCCSSYSMRSLGPIAQAYRQQEVIRFDRSIADNSNPKTKVLYPEIRSGVAVPIILRDEPIGVFFIGSPQKQYFDTVDAEVARAFTDHISLAYENARVYEQRRDLARSEERNRLARDLHDSVSQMLFSLNLTSRGLESMLGETEPLVKEALTDIRQLSQNSLTEMRSLILQLRPAGLEHGLLTGLAQYGRQIGLSITTHVEGVRELPRMVEEALWRIGQEALNNVIKHARSKNAIIRLCSTLDHVYFEITDDGIGFTKERRTRQVKFGMHTMRERAEALGGTFNVQSQKGKGTMIQITLPLSIMKNA</sequence>
<dbReference type="InterPro" id="IPR029016">
    <property type="entry name" value="GAF-like_dom_sf"/>
</dbReference>
<comment type="function">
    <text evidence="16">Member of the two-component regulatory system NreB/NreC involved in the control of dissimilatory nitrate/nitrite reduction in response to oxygen. NreB functions as a direct oxygen sensor histidine kinase which is autophosphorylated, in the absence of oxygen, probably at the conserved histidine residue, and transfers its phosphate group probably to a conserved aspartate residue of NreC. NreB/NreC activates the expression of the nitrate (narGHJI) and nitrite (nir) reductase operons, as well as the putative nitrate transporter gene narT.</text>
</comment>
<reference evidence="19" key="1">
    <citation type="submission" date="2020-09" db="EMBL/GenBank/DDBJ databases">
        <title>Draft Genome Sequence of Paenibacillus sp. WST5.</title>
        <authorList>
            <person name="Bao Z."/>
        </authorList>
    </citation>
    <scope>NUCLEOTIDE SEQUENCE</scope>
    <source>
        <strain evidence="19">WST5</strain>
    </source>
</reference>
<keyword evidence="13" id="KW-0408">Iron</keyword>
<dbReference type="InterPro" id="IPR003018">
    <property type="entry name" value="GAF"/>
</dbReference>
<keyword evidence="14" id="KW-0902">Two-component regulatory system</keyword>
<comment type="subcellular location">
    <subcellularLocation>
        <location evidence="3">Cytoplasm</location>
    </subcellularLocation>
</comment>
<dbReference type="GO" id="GO:0046872">
    <property type="term" value="F:metal ion binding"/>
    <property type="evidence" value="ECO:0007669"/>
    <property type="project" value="UniProtKB-KW"/>
</dbReference>
<evidence type="ECO:0000256" key="10">
    <source>
        <dbReference type="ARBA" id="ARBA00022741"/>
    </source>
</evidence>
<evidence type="ECO:0000259" key="18">
    <source>
        <dbReference type="PROSITE" id="PS50109"/>
    </source>
</evidence>
<evidence type="ECO:0000256" key="14">
    <source>
        <dbReference type="ARBA" id="ARBA00023012"/>
    </source>
</evidence>
<keyword evidence="20" id="KW-1185">Reference proteome</keyword>
<dbReference type="PANTHER" id="PTHR24421">
    <property type="entry name" value="NITRATE/NITRITE SENSOR PROTEIN NARX-RELATED"/>
    <property type="match status" value="1"/>
</dbReference>
<dbReference type="Pfam" id="PF02518">
    <property type="entry name" value="HATPase_c"/>
    <property type="match status" value="1"/>
</dbReference>
<dbReference type="InterPro" id="IPR003594">
    <property type="entry name" value="HATPase_dom"/>
</dbReference>
<dbReference type="SUPFAM" id="SSF55874">
    <property type="entry name" value="ATPase domain of HSP90 chaperone/DNA topoisomerase II/histidine kinase"/>
    <property type="match status" value="1"/>
</dbReference>
<keyword evidence="8" id="KW-0808">Transferase</keyword>
<dbReference type="InterPro" id="IPR011712">
    <property type="entry name" value="Sig_transdc_His_kin_sub3_dim/P"/>
</dbReference>
<dbReference type="GO" id="GO:0005737">
    <property type="term" value="C:cytoplasm"/>
    <property type="evidence" value="ECO:0007669"/>
    <property type="project" value="UniProtKB-SubCell"/>
</dbReference>
<dbReference type="GO" id="GO:0005524">
    <property type="term" value="F:ATP binding"/>
    <property type="evidence" value="ECO:0007669"/>
    <property type="project" value="UniProtKB-KW"/>
</dbReference>
<evidence type="ECO:0000313" key="19">
    <source>
        <dbReference type="EMBL" id="MBD0383099.1"/>
    </source>
</evidence>
<evidence type="ECO:0000256" key="5">
    <source>
        <dbReference type="ARBA" id="ARBA00017322"/>
    </source>
</evidence>
<keyword evidence="15" id="KW-0411">Iron-sulfur</keyword>
<dbReference type="Gene3D" id="3.30.565.10">
    <property type="entry name" value="Histidine kinase-like ATPase, C-terminal domain"/>
    <property type="match status" value="1"/>
</dbReference>